<feature type="coiled-coil region" evidence="10">
    <location>
        <begin position="375"/>
        <end position="440"/>
    </location>
</feature>
<keyword evidence="4" id="KW-0813">Transport</keyword>
<dbReference type="Pfam" id="PF25398">
    <property type="entry name" value="CUX1_N"/>
    <property type="match status" value="1"/>
</dbReference>
<keyword evidence="7" id="KW-0333">Golgi apparatus</keyword>
<evidence type="ECO:0000259" key="12">
    <source>
        <dbReference type="Pfam" id="PF08172"/>
    </source>
</evidence>
<gene>
    <name evidence="14" type="ORF">AO440_004203</name>
</gene>
<proteinExistence type="inferred from homology"/>
<evidence type="ECO:0000256" key="4">
    <source>
        <dbReference type="ARBA" id="ARBA00022448"/>
    </source>
</evidence>
<dbReference type="GO" id="GO:0048211">
    <property type="term" value="P:Golgi vesicle docking"/>
    <property type="evidence" value="ECO:0007669"/>
    <property type="project" value="EnsemblFungi"/>
</dbReference>
<feature type="domain" description="CASP C-terminal" evidence="12">
    <location>
        <begin position="405"/>
        <end position="634"/>
    </location>
</feature>
<evidence type="ECO:0000256" key="10">
    <source>
        <dbReference type="SAM" id="Coils"/>
    </source>
</evidence>
<feature type="coiled-coil region" evidence="10">
    <location>
        <begin position="240"/>
        <end position="333"/>
    </location>
</feature>
<comment type="subcellular location">
    <subcellularLocation>
        <location evidence="1">Golgi apparatus membrane</location>
        <topology evidence="1">Single-pass type IV membrane protein</topology>
    </subcellularLocation>
</comment>
<dbReference type="VEuPathDB" id="FungiDB:B1J91_M08162g"/>
<organism evidence="14 15">
    <name type="scientific">Candida glabrata</name>
    <name type="common">Yeast</name>
    <name type="synonym">Torulopsis glabrata</name>
    <dbReference type="NCBI Taxonomy" id="5478"/>
    <lineage>
        <taxon>Eukaryota</taxon>
        <taxon>Fungi</taxon>
        <taxon>Dikarya</taxon>
        <taxon>Ascomycota</taxon>
        <taxon>Saccharomycotina</taxon>
        <taxon>Saccharomycetes</taxon>
        <taxon>Saccharomycetales</taxon>
        <taxon>Saccharomycetaceae</taxon>
        <taxon>Nakaseomyces</taxon>
    </lineage>
</organism>
<evidence type="ECO:0000313" key="14">
    <source>
        <dbReference type="EMBL" id="KTB04150.1"/>
    </source>
</evidence>
<dbReference type="VEuPathDB" id="FungiDB:GVI51_M08107"/>
<dbReference type="Proteomes" id="UP000054886">
    <property type="component" value="Unassembled WGS sequence"/>
</dbReference>
<evidence type="ECO:0000313" key="15">
    <source>
        <dbReference type="Proteomes" id="UP000054886"/>
    </source>
</evidence>
<evidence type="ECO:0000256" key="2">
    <source>
        <dbReference type="ARBA" id="ARBA00006415"/>
    </source>
</evidence>
<dbReference type="Pfam" id="PF08172">
    <property type="entry name" value="CASP_C"/>
    <property type="match status" value="1"/>
</dbReference>
<keyword evidence="9 11" id="KW-0472">Membrane</keyword>
<dbReference type="AlphaFoldDB" id="A0A0W0CKP3"/>
<dbReference type="InterPro" id="IPR057476">
    <property type="entry name" value="Cux_N"/>
</dbReference>
<keyword evidence="8 10" id="KW-0175">Coiled coil</keyword>
<dbReference type="PANTHER" id="PTHR14043:SF2">
    <property type="entry name" value="HOMEOBOX PROTEIN CUT"/>
    <property type="match status" value="1"/>
</dbReference>
<evidence type="ECO:0000256" key="3">
    <source>
        <dbReference type="ARBA" id="ARBA00018691"/>
    </source>
</evidence>
<dbReference type="InterPro" id="IPR012955">
    <property type="entry name" value="CASP_C"/>
</dbReference>
<comment type="similarity">
    <text evidence="2">Belongs to the CASP family.</text>
</comment>
<dbReference type="GO" id="GO:0000149">
    <property type="term" value="F:SNARE binding"/>
    <property type="evidence" value="ECO:0007669"/>
    <property type="project" value="EnsemblFungi"/>
</dbReference>
<evidence type="ECO:0000256" key="1">
    <source>
        <dbReference type="ARBA" id="ARBA00004409"/>
    </source>
</evidence>
<reference evidence="14 15" key="1">
    <citation type="submission" date="2015-10" db="EMBL/GenBank/DDBJ databases">
        <title>Draft genomes sequences of Candida glabrata isolates 1A, 1B, 2A, 2B, 3A and 3B.</title>
        <authorList>
            <person name="Haavelsrud O.E."/>
            <person name="Gaustad P."/>
        </authorList>
    </citation>
    <scope>NUCLEOTIDE SEQUENCE [LARGE SCALE GENOMIC DNA]</scope>
    <source>
        <strain evidence="14">910700640</strain>
    </source>
</reference>
<keyword evidence="5 11" id="KW-0812">Transmembrane</keyword>
<dbReference type="EMBL" id="LLZZ01000117">
    <property type="protein sequence ID" value="KTB04150.1"/>
    <property type="molecule type" value="Genomic_DNA"/>
</dbReference>
<comment type="caution">
    <text evidence="14">The sequence shown here is derived from an EMBL/GenBank/DDBJ whole genome shotgun (WGS) entry which is preliminary data.</text>
</comment>
<feature type="coiled-coil region" evidence="10">
    <location>
        <begin position="62"/>
        <end position="89"/>
    </location>
</feature>
<dbReference type="PANTHER" id="PTHR14043">
    <property type="entry name" value="CCAAT DISPLACEMENT PROTEIN-RELATED"/>
    <property type="match status" value="1"/>
</dbReference>
<dbReference type="GO" id="GO:0000139">
    <property type="term" value="C:Golgi membrane"/>
    <property type="evidence" value="ECO:0007669"/>
    <property type="project" value="UniProtKB-SubCell"/>
</dbReference>
<evidence type="ECO:0000256" key="7">
    <source>
        <dbReference type="ARBA" id="ARBA00023034"/>
    </source>
</evidence>
<sequence length="660" mass="75096">MDGSVYHHAADLWAKADLTNLQKDLDTSILAIKDRESSSLESRKHLASETKVFKKLESDEKLNGINKIIKQYQQEIDSLTKRAKSAEQDLLDFYSKISEAPDPLPLLKNSADNVEKIEDSDKLNGKITELEDKLARCADYDKIKERLSDLEQSSVKTLAKRLAAKEQELNSTWEEKQRNWSEKEKELSKQITILQDNNKALEATIAKKIDIEGGETTSTGTPSSMDFSASTERNLLVQELESSQSRVFQLEKRNEELSGKLAKATSEAEKESDLAAKQQQISQLESENALIMASSERERTNLNNITRELQQKVDNLKTESVSYKNELETLRRKVNTFSDYNEIKSELEALKKIEFGASDDADDEDDQNQESNKVQKSLMNANKKLQATLVELRTENISQKELNSKLQKEIAQLTDKLGELEEANAKLEIDLQQIEDIDQKFNDTASMVSGATRQMNNRTSKGRGKLSPTSSIVGIPEEGEYEPMQNTAILPIITKQRDRFRNRATDLEKQLRQLNQDKGKLRQEMQILKADNTKLYEKVRYLTNNQNSSTIGVSSLDTEAQLSHNYDESLNPLSKFKKTERDYYLNRHLSVWEKLFSTFAKIVLQNKSTRLIFLLYCVCLHGLVFMMSMYVINISGYLTPEVNVVQTSASKIGNAVDKNI</sequence>
<name>A0A0W0CKP3_CANGB</name>
<dbReference type="VEuPathDB" id="FungiDB:GWK60_M08107"/>
<protein>
    <recommendedName>
        <fullName evidence="3">Protein CASP</fullName>
    </recommendedName>
</protein>
<evidence type="ECO:0000259" key="13">
    <source>
        <dbReference type="Pfam" id="PF25398"/>
    </source>
</evidence>
<evidence type="ECO:0000256" key="8">
    <source>
        <dbReference type="ARBA" id="ARBA00023054"/>
    </source>
</evidence>
<feature type="domain" description="Cux N-terminal" evidence="13">
    <location>
        <begin position="6"/>
        <end position="113"/>
    </location>
</feature>
<evidence type="ECO:0000256" key="6">
    <source>
        <dbReference type="ARBA" id="ARBA00022989"/>
    </source>
</evidence>
<feature type="coiled-coil region" evidence="10">
    <location>
        <begin position="497"/>
        <end position="538"/>
    </location>
</feature>
<evidence type="ECO:0000256" key="9">
    <source>
        <dbReference type="ARBA" id="ARBA00023136"/>
    </source>
</evidence>
<accession>A0A0W0CKP3</accession>
<keyword evidence="6 11" id="KW-1133">Transmembrane helix</keyword>
<dbReference type="VEuPathDB" id="FungiDB:CAGL0M08162g"/>
<dbReference type="GO" id="GO:0006891">
    <property type="term" value="P:intra-Golgi vesicle-mediated transport"/>
    <property type="evidence" value="ECO:0007669"/>
    <property type="project" value="InterPro"/>
</dbReference>
<feature type="transmembrane region" description="Helical" evidence="11">
    <location>
        <begin position="611"/>
        <end position="632"/>
    </location>
</feature>
<evidence type="ECO:0000256" key="11">
    <source>
        <dbReference type="SAM" id="Phobius"/>
    </source>
</evidence>
<evidence type="ECO:0000256" key="5">
    <source>
        <dbReference type="ARBA" id="ARBA00022692"/>
    </source>
</evidence>